<comment type="caution">
    <text evidence="3">The sequence shown here is derived from an EMBL/GenBank/DDBJ whole genome shotgun (WGS) entry which is preliminary data.</text>
</comment>
<gene>
    <name evidence="3" type="ORF">HK105_205440</name>
</gene>
<organism evidence="3 4">
    <name type="scientific">Polyrhizophydium stewartii</name>
    <dbReference type="NCBI Taxonomy" id="2732419"/>
    <lineage>
        <taxon>Eukaryota</taxon>
        <taxon>Fungi</taxon>
        <taxon>Fungi incertae sedis</taxon>
        <taxon>Chytridiomycota</taxon>
        <taxon>Chytridiomycota incertae sedis</taxon>
        <taxon>Chytridiomycetes</taxon>
        <taxon>Rhizophydiales</taxon>
        <taxon>Rhizophydiales incertae sedis</taxon>
        <taxon>Polyrhizophydium</taxon>
    </lineage>
</organism>
<evidence type="ECO:0000256" key="1">
    <source>
        <dbReference type="SAM" id="MobiDB-lite"/>
    </source>
</evidence>
<dbReference type="EMBL" id="JADGIZ020000027">
    <property type="protein sequence ID" value="KAL2915116.1"/>
    <property type="molecule type" value="Genomic_DNA"/>
</dbReference>
<feature type="compositionally biased region" description="Low complexity" evidence="1">
    <location>
        <begin position="18"/>
        <end position="29"/>
    </location>
</feature>
<protein>
    <submittedName>
        <fullName evidence="3">Uncharacterized protein</fullName>
    </submittedName>
</protein>
<feature type="compositionally biased region" description="Low complexity" evidence="1">
    <location>
        <begin position="77"/>
        <end position="113"/>
    </location>
</feature>
<keyword evidence="4" id="KW-1185">Reference proteome</keyword>
<feature type="compositionally biased region" description="Polar residues" evidence="1">
    <location>
        <begin position="451"/>
        <end position="463"/>
    </location>
</feature>
<evidence type="ECO:0000313" key="3">
    <source>
        <dbReference type="EMBL" id="KAL2915116.1"/>
    </source>
</evidence>
<feature type="compositionally biased region" description="Low complexity" evidence="1">
    <location>
        <begin position="1"/>
        <end position="11"/>
    </location>
</feature>
<reference evidence="3 4" key="1">
    <citation type="submission" date="2023-09" db="EMBL/GenBank/DDBJ databases">
        <title>Pangenome analysis of Batrachochytrium dendrobatidis and related Chytrids.</title>
        <authorList>
            <person name="Yacoub M.N."/>
            <person name="Stajich J.E."/>
            <person name="James T.Y."/>
        </authorList>
    </citation>
    <scope>NUCLEOTIDE SEQUENCE [LARGE SCALE GENOMIC DNA]</scope>
    <source>
        <strain evidence="3 4">JEL0888</strain>
    </source>
</reference>
<keyword evidence="2" id="KW-0812">Transmembrane</keyword>
<sequence length="470" mass="48077">MSSSSSSSRAPSQPPSVAPSQGPTAADPSDPSPSPSQSPPPPPPPPSPSESPSPPRPSSSPSPRPSQSPRPSPSPDPESSSAAASATSSRSPTPSSSPAATTTRSPTAAAPSTGALRPQASDSVVPALPPGRSDPPGLAADDGAGGGGLSPATTGAIAAAALLVVIAAVALFVLRRRSHNRRSALALVDAEMSSSPNASTSRPTFAAMRSHPLASGPILSEPDQTRGSWHAAAAAAVIARGPGAVHSDTPGVAGFSSTKMLVEQDPAHPVYVLTPSVAPLYAQQPLPAQVDPYALPPQQHQNMQLHHSSNMQPPPPLIPYDQSDVEEYSYYTQFIDPAQLDAQRAAFLAETYPPGSPEAIAAQRLAEQQRRLAEQRLAEQRPVSPPAAASPESQVPAASAPAAAPPPATGAYDSLDRYSHIQLSSGPEDPQPPAAQPARPFVAPAPWYNRHQPSTTSPLASSTDDSDARL</sequence>
<feature type="region of interest" description="Disordered" evidence="1">
    <location>
        <begin position="376"/>
        <end position="470"/>
    </location>
</feature>
<feature type="transmembrane region" description="Helical" evidence="2">
    <location>
        <begin position="156"/>
        <end position="174"/>
    </location>
</feature>
<evidence type="ECO:0000256" key="2">
    <source>
        <dbReference type="SAM" id="Phobius"/>
    </source>
</evidence>
<feature type="compositionally biased region" description="Low complexity" evidence="1">
    <location>
        <begin position="436"/>
        <end position="446"/>
    </location>
</feature>
<feature type="compositionally biased region" description="Pro residues" evidence="1">
    <location>
        <begin position="30"/>
        <end position="76"/>
    </location>
</feature>
<keyword evidence="2" id="KW-0472">Membrane</keyword>
<dbReference type="Proteomes" id="UP001527925">
    <property type="component" value="Unassembled WGS sequence"/>
</dbReference>
<feature type="region of interest" description="Disordered" evidence="1">
    <location>
        <begin position="1"/>
        <end position="147"/>
    </location>
</feature>
<accession>A0ABR4N6E8</accession>
<proteinExistence type="predicted"/>
<evidence type="ECO:0000313" key="4">
    <source>
        <dbReference type="Proteomes" id="UP001527925"/>
    </source>
</evidence>
<name>A0ABR4N6E8_9FUNG</name>
<keyword evidence="2" id="KW-1133">Transmembrane helix</keyword>
<feature type="compositionally biased region" description="Low complexity" evidence="1">
    <location>
        <begin position="386"/>
        <end position="402"/>
    </location>
</feature>